<accession>A0A9X2LZ37</accession>
<dbReference type="Proteomes" id="UP001142400">
    <property type="component" value="Unassembled WGS sequence"/>
</dbReference>
<gene>
    <name evidence="1" type="ORF">NQU54_24610</name>
</gene>
<evidence type="ECO:0000313" key="1">
    <source>
        <dbReference type="EMBL" id="MCQ8832163.1"/>
    </source>
</evidence>
<evidence type="ECO:0008006" key="3">
    <source>
        <dbReference type="Google" id="ProtNLM"/>
    </source>
</evidence>
<dbReference type="InterPro" id="IPR011008">
    <property type="entry name" value="Dimeric_a/b-barrel"/>
</dbReference>
<reference evidence="1" key="1">
    <citation type="submission" date="2022-06" db="EMBL/GenBank/DDBJ databases">
        <title>WGS of actinobacteria.</title>
        <authorList>
            <person name="Thawai C."/>
        </authorList>
    </citation>
    <scope>NUCLEOTIDE SEQUENCE</scope>
    <source>
        <strain evidence="1">DSM 42010</strain>
    </source>
</reference>
<dbReference type="EMBL" id="JANIIC010000030">
    <property type="protein sequence ID" value="MCQ8832163.1"/>
    <property type="molecule type" value="Genomic_DNA"/>
</dbReference>
<name>A0A9X2LZ37_STRMQ</name>
<organism evidence="1 2">
    <name type="scientific">Streptomyces malaysiensis subsp. samsunensis</name>
    <dbReference type="NCBI Taxonomy" id="459658"/>
    <lineage>
        <taxon>Bacteria</taxon>
        <taxon>Bacillati</taxon>
        <taxon>Actinomycetota</taxon>
        <taxon>Actinomycetes</taxon>
        <taxon>Kitasatosporales</taxon>
        <taxon>Streptomycetaceae</taxon>
        <taxon>Streptomyces</taxon>
        <taxon>Streptomyces violaceusniger group</taxon>
    </lineage>
</organism>
<sequence>MNGTGLFTMLFGRLDDPTPARADIGQGVACYTTDERLLLLLPGRRPDAAAAMATAMRVQDPTISVCSHDGTVTALPNQPTFTCEATDRYRAWITLATTAEELRPLVNYNIAETVLEIRHLPGFISASFLVQFDEPVLHEFVEWETRQHLEAAQQDPRFARHLPRIAAVATADFHSLSAVAPSRAWAVRGFGDGGPAVGEDHSAGGLAR</sequence>
<dbReference type="AlphaFoldDB" id="A0A9X2LZ37"/>
<evidence type="ECO:0000313" key="2">
    <source>
        <dbReference type="Proteomes" id="UP001142400"/>
    </source>
</evidence>
<protein>
    <recommendedName>
        <fullName evidence="3">ABM domain-containing protein</fullName>
    </recommendedName>
</protein>
<keyword evidence="2" id="KW-1185">Reference proteome</keyword>
<dbReference type="Gene3D" id="3.30.70.100">
    <property type="match status" value="1"/>
</dbReference>
<dbReference type="RefSeq" id="WP_257633016.1">
    <property type="nucleotide sequence ID" value="NZ_JANIIC010000030.1"/>
</dbReference>
<comment type="caution">
    <text evidence="1">The sequence shown here is derived from an EMBL/GenBank/DDBJ whole genome shotgun (WGS) entry which is preliminary data.</text>
</comment>
<proteinExistence type="predicted"/>
<dbReference type="SUPFAM" id="SSF54909">
    <property type="entry name" value="Dimeric alpha+beta barrel"/>
    <property type="match status" value="1"/>
</dbReference>